<name>A0A2D4GXV8_MICCO</name>
<evidence type="ECO:0000313" key="1">
    <source>
        <dbReference type="EMBL" id="LAA64571.1"/>
    </source>
</evidence>
<dbReference type="EMBL" id="IACJ01151282">
    <property type="protein sequence ID" value="LAA64571.1"/>
    <property type="molecule type" value="Transcribed_RNA"/>
</dbReference>
<reference evidence="1" key="2">
    <citation type="submission" date="2017-11" db="EMBL/GenBank/DDBJ databases">
        <title>Coralsnake Venomics: Analyses of Venom Gland Transcriptomes and Proteomes of Six Brazilian Taxa.</title>
        <authorList>
            <person name="Aird S.D."/>
            <person name="Jorge da Silva N."/>
            <person name="Qiu L."/>
            <person name="Villar-Briones A."/>
            <person name="Aparecida-Saddi V."/>
            <person name="Campos-Telles M.P."/>
            <person name="Grau M."/>
            <person name="Mikheyev A.S."/>
        </authorList>
    </citation>
    <scope>NUCLEOTIDE SEQUENCE</scope>
    <source>
        <tissue evidence="1">Venom_gland</tissue>
    </source>
</reference>
<sequence>MVLQGTSQKRHGYREHKGQNCETNHMERVVSSVAYSLFPCLLLLAKGRKCGRNSITLDLCIFPWKCGNLKQNNAKKRELWNPSTMAIHKNVHVMKKAELPIESWLYLAKKEKKVHSK</sequence>
<reference evidence="1" key="1">
    <citation type="submission" date="2017-07" db="EMBL/GenBank/DDBJ databases">
        <authorList>
            <person name="Mikheyev A."/>
            <person name="Grau M."/>
        </authorList>
    </citation>
    <scope>NUCLEOTIDE SEQUENCE</scope>
    <source>
        <tissue evidence="1">Venom_gland</tissue>
    </source>
</reference>
<organism evidence="1">
    <name type="scientific">Micrurus corallinus</name>
    <name type="common">Brazilian coral snake</name>
    <dbReference type="NCBI Taxonomy" id="54390"/>
    <lineage>
        <taxon>Eukaryota</taxon>
        <taxon>Metazoa</taxon>
        <taxon>Chordata</taxon>
        <taxon>Craniata</taxon>
        <taxon>Vertebrata</taxon>
        <taxon>Euteleostomi</taxon>
        <taxon>Lepidosauria</taxon>
        <taxon>Squamata</taxon>
        <taxon>Bifurcata</taxon>
        <taxon>Unidentata</taxon>
        <taxon>Episquamata</taxon>
        <taxon>Toxicofera</taxon>
        <taxon>Serpentes</taxon>
        <taxon>Colubroidea</taxon>
        <taxon>Elapidae</taxon>
        <taxon>Elapinae</taxon>
        <taxon>Micrurus</taxon>
    </lineage>
</organism>
<dbReference type="AlphaFoldDB" id="A0A2D4GXV8"/>
<accession>A0A2D4GXV8</accession>
<protein>
    <submittedName>
        <fullName evidence="1">Uncharacterized protein</fullName>
    </submittedName>
</protein>
<proteinExistence type="predicted"/>